<dbReference type="AlphaFoldDB" id="A0A645B3F4"/>
<dbReference type="EMBL" id="VSSQ01017372">
    <property type="protein sequence ID" value="MPM59606.1"/>
    <property type="molecule type" value="Genomic_DNA"/>
</dbReference>
<gene>
    <name evidence="1" type="ORF">SDC9_106451</name>
</gene>
<reference evidence="1" key="1">
    <citation type="submission" date="2019-08" db="EMBL/GenBank/DDBJ databases">
        <authorList>
            <person name="Kucharzyk K."/>
            <person name="Murdoch R.W."/>
            <person name="Higgins S."/>
            <person name="Loffler F."/>
        </authorList>
    </citation>
    <scope>NUCLEOTIDE SEQUENCE</scope>
</reference>
<accession>A0A645B3F4</accession>
<sequence length="101" mass="11647">MYHAANATRELNQFARHYAAHAGYGCDTVTDFFNNTDFFQIDVYFIILNFFSQSFCDACRFVERLVSDLYFTHQAANFFQLTSGACIENFVANFNDDAANY</sequence>
<protein>
    <submittedName>
        <fullName evidence="1">Uncharacterized protein</fullName>
    </submittedName>
</protein>
<name>A0A645B3F4_9ZZZZ</name>
<organism evidence="1">
    <name type="scientific">bioreactor metagenome</name>
    <dbReference type="NCBI Taxonomy" id="1076179"/>
    <lineage>
        <taxon>unclassified sequences</taxon>
        <taxon>metagenomes</taxon>
        <taxon>ecological metagenomes</taxon>
    </lineage>
</organism>
<comment type="caution">
    <text evidence="1">The sequence shown here is derived from an EMBL/GenBank/DDBJ whole genome shotgun (WGS) entry which is preliminary data.</text>
</comment>
<proteinExistence type="predicted"/>
<evidence type="ECO:0000313" key="1">
    <source>
        <dbReference type="EMBL" id="MPM59606.1"/>
    </source>
</evidence>